<evidence type="ECO:0000313" key="4">
    <source>
        <dbReference type="Ensembl" id="ENSCLMP00005002574.1"/>
    </source>
</evidence>
<dbReference type="Ensembl" id="ENSCLMT00005002689.1">
    <property type="protein sequence ID" value="ENSCLMP00005002574.1"/>
    <property type="gene ID" value="ENSCLMG00005001286.1"/>
</dbReference>
<dbReference type="GO" id="GO:0000028">
    <property type="term" value="P:ribosomal small subunit assembly"/>
    <property type="evidence" value="ECO:0007669"/>
    <property type="project" value="TreeGrafter"/>
</dbReference>
<dbReference type="Pfam" id="PF01090">
    <property type="entry name" value="Ribosomal_S19e"/>
    <property type="match status" value="1"/>
</dbReference>
<keyword evidence="3" id="KW-0687">Ribonucleoprotein</keyword>
<dbReference type="Proteomes" id="UP000694565">
    <property type="component" value="Unplaced"/>
</dbReference>
<dbReference type="InterPro" id="IPR001266">
    <property type="entry name" value="Ribosomal_eS19"/>
</dbReference>
<proteinExistence type="inferred from homology"/>
<evidence type="ECO:0000256" key="1">
    <source>
        <dbReference type="ARBA" id="ARBA00010014"/>
    </source>
</evidence>
<dbReference type="GeneTree" id="ENSGT00390000013102"/>
<accession>A0A8C2YWI9</accession>
<dbReference type="SUPFAM" id="SSF46785">
    <property type="entry name" value="Winged helix' DNA-binding domain"/>
    <property type="match status" value="1"/>
</dbReference>
<dbReference type="PANTHER" id="PTHR11710">
    <property type="entry name" value="40S RIBOSOMAL PROTEIN S19"/>
    <property type="match status" value="1"/>
</dbReference>
<dbReference type="GO" id="GO:0022627">
    <property type="term" value="C:cytosolic small ribosomal subunit"/>
    <property type="evidence" value="ECO:0007669"/>
    <property type="project" value="TreeGrafter"/>
</dbReference>
<evidence type="ECO:0000256" key="3">
    <source>
        <dbReference type="ARBA" id="ARBA00023274"/>
    </source>
</evidence>
<organism evidence="4 5">
    <name type="scientific">Cyclopterus lumpus</name>
    <name type="common">Lumpsucker</name>
    <dbReference type="NCBI Taxonomy" id="8103"/>
    <lineage>
        <taxon>Eukaryota</taxon>
        <taxon>Metazoa</taxon>
        <taxon>Chordata</taxon>
        <taxon>Craniata</taxon>
        <taxon>Vertebrata</taxon>
        <taxon>Euteleostomi</taxon>
        <taxon>Actinopterygii</taxon>
        <taxon>Neopterygii</taxon>
        <taxon>Teleostei</taxon>
        <taxon>Neoteleostei</taxon>
        <taxon>Acanthomorphata</taxon>
        <taxon>Eupercaria</taxon>
        <taxon>Perciformes</taxon>
        <taxon>Cottioidei</taxon>
        <taxon>Cottales</taxon>
        <taxon>Cyclopteridae</taxon>
        <taxon>Cyclopterus</taxon>
    </lineage>
</organism>
<keyword evidence="5" id="KW-1185">Reference proteome</keyword>
<comment type="similarity">
    <text evidence="1">Belongs to the eukaryotic ribosomal protein eS19 family.</text>
</comment>
<dbReference type="PANTHER" id="PTHR11710:SF0">
    <property type="entry name" value="40S RIBOSOMAL PROTEIN S19"/>
    <property type="match status" value="1"/>
</dbReference>
<protein>
    <recommendedName>
        <fullName evidence="6">Ribosomal protein S19</fullName>
    </recommendedName>
</protein>
<dbReference type="Gene3D" id="1.10.10.10">
    <property type="entry name" value="Winged helix-like DNA-binding domain superfamily/Winged helix DNA-binding domain"/>
    <property type="match status" value="1"/>
</dbReference>
<dbReference type="AlphaFoldDB" id="A0A8C2YWI9"/>
<dbReference type="GO" id="GO:0003723">
    <property type="term" value="F:RNA binding"/>
    <property type="evidence" value="ECO:0007669"/>
    <property type="project" value="TreeGrafter"/>
</dbReference>
<name>A0A8C2YWI9_CYCLU</name>
<dbReference type="GO" id="GO:0006412">
    <property type="term" value="P:translation"/>
    <property type="evidence" value="ECO:0007669"/>
    <property type="project" value="InterPro"/>
</dbReference>
<sequence>MPSVAVKDINQQEFHRALSTFLKKSGKLKVPEWVGTVKLARHKELAPYDNNCFIGCSTNICMSQRELQLPKS</sequence>
<evidence type="ECO:0000256" key="2">
    <source>
        <dbReference type="ARBA" id="ARBA00022980"/>
    </source>
</evidence>
<reference evidence="4" key="2">
    <citation type="submission" date="2025-09" db="UniProtKB">
        <authorList>
            <consortium name="Ensembl"/>
        </authorList>
    </citation>
    <scope>IDENTIFICATION</scope>
</reference>
<dbReference type="InterPro" id="IPR036388">
    <property type="entry name" value="WH-like_DNA-bd_sf"/>
</dbReference>
<dbReference type="InterPro" id="IPR036390">
    <property type="entry name" value="WH_DNA-bd_sf"/>
</dbReference>
<evidence type="ECO:0008006" key="6">
    <source>
        <dbReference type="Google" id="ProtNLM"/>
    </source>
</evidence>
<evidence type="ECO:0000313" key="5">
    <source>
        <dbReference type="Proteomes" id="UP000694565"/>
    </source>
</evidence>
<keyword evidence="2" id="KW-0689">Ribosomal protein</keyword>
<reference evidence="4" key="1">
    <citation type="submission" date="2025-08" db="UniProtKB">
        <authorList>
            <consortium name="Ensembl"/>
        </authorList>
    </citation>
    <scope>IDENTIFICATION</scope>
</reference>
<dbReference type="SMART" id="SM01413">
    <property type="entry name" value="Ribosomal_S19e"/>
    <property type="match status" value="1"/>
</dbReference>
<dbReference type="GO" id="GO:0003735">
    <property type="term" value="F:structural constituent of ribosome"/>
    <property type="evidence" value="ECO:0007669"/>
    <property type="project" value="InterPro"/>
</dbReference>